<sequence>MSSASAVCSIPLPLQRLSAVTSTSYGVQKSIRVSRRGGSKCRLTIQALKHEGEDRERRGESPRDEISDLESALGLESKTVRNVTSDKRAPQRRRMTMLDVLQEQIDANEENRPPENVLLKTIRVIGEYLIDKTENTGGQDNVVRLAFSLFPFWFLALLVTSGLVTLPFDVPFLHNLAEHLAETQ</sequence>
<dbReference type="PANTHER" id="PTHR36340:SF1">
    <property type="entry name" value="NAD(P)H DEHYDROGENASE SUBUNIT CRR3, CHLOROPLASTIC-RELATED"/>
    <property type="match status" value="1"/>
</dbReference>
<dbReference type="Proteomes" id="UP000006727">
    <property type="component" value="Chromosome 20"/>
</dbReference>
<dbReference type="PANTHER" id="PTHR36340">
    <property type="entry name" value="NAD(P)H DEHYDROGENASE SUBUNIT CRR3, CHLOROPLASTIC-RELATED"/>
    <property type="match status" value="1"/>
</dbReference>
<dbReference type="GeneID" id="112273040"/>
<accession>A9TA34</accession>
<evidence type="ECO:0000256" key="1">
    <source>
        <dbReference type="SAM" id="Phobius"/>
    </source>
</evidence>
<dbReference type="HOGENOM" id="CLU_1470542_0_0_1"/>
<dbReference type="OrthoDB" id="786513at2759"/>
<keyword evidence="1" id="KW-0812">Transmembrane</keyword>
<dbReference type="InterPro" id="IPR038931">
    <property type="entry name" value="CRR3"/>
</dbReference>
<dbReference type="Gramene" id="Pp3c20_10740V3.2">
    <property type="protein sequence ID" value="Pp3c20_10740V3.2"/>
    <property type="gene ID" value="Pp3c20_10740"/>
</dbReference>
<proteinExistence type="predicted"/>
<dbReference type="GO" id="GO:0010598">
    <property type="term" value="C:NAD(P)H dehydrogenase complex (plastoquinone)"/>
    <property type="evidence" value="ECO:0007669"/>
    <property type="project" value="InterPro"/>
</dbReference>
<dbReference type="EnsemblPlants" id="Pp3c20_10740V3.1">
    <property type="protein sequence ID" value="Pp3c20_10740V3.1"/>
    <property type="gene ID" value="Pp3c20_10740"/>
</dbReference>
<dbReference type="Gramene" id="Pp3c20_10740V3.1">
    <property type="protein sequence ID" value="Pp3c20_10740V3.1"/>
    <property type="gene ID" value="Pp3c20_10740"/>
</dbReference>
<dbReference type="EMBL" id="ABEU02000020">
    <property type="protein sequence ID" value="PNR33061.1"/>
    <property type="molecule type" value="Genomic_DNA"/>
</dbReference>
<organism evidence="2">
    <name type="scientific">Physcomitrium patens</name>
    <name type="common">Spreading-leaved earth moss</name>
    <name type="synonym">Physcomitrella patens</name>
    <dbReference type="NCBI Taxonomy" id="3218"/>
    <lineage>
        <taxon>Eukaryota</taxon>
        <taxon>Viridiplantae</taxon>
        <taxon>Streptophyta</taxon>
        <taxon>Embryophyta</taxon>
        <taxon>Bryophyta</taxon>
        <taxon>Bryophytina</taxon>
        <taxon>Bryopsida</taxon>
        <taxon>Funariidae</taxon>
        <taxon>Funariales</taxon>
        <taxon>Funariaceae</taxon>
        <taxon>Physcomitrium</taxon>
    </lineage>
</organism>
<dbReference type="AlphaFoldDB" id="A9TA34"/>
<evidence type="ECO:0000313" key="2">
    <source>
        <dbReference type="EMBL" id="PNR33061.1"/>
    </source>
</evidence>
<evidence type="ECO:0000313" key="4">
    <source>
        <dbReference type="Proteomes" id="UP000006727"/>
    </source>
</evidence>
<keyword evidence="4" id="KW-1185">Reference proteome</keyword>
<dbReference type="EnsemblPlants" id="Pp3c20_10740V3.2">
    <property type="protein sequence ID" value="Pp3c20_10740V3.2"/>
    <property type="gene ID" value="Pp3c20_10740"/>
</dbReference>
<dbReference type="PaxDb" id="3218-PP1S192_13V6.1"/>
<reference evidence="3" key="3">
    <citation type="submission" date="2020-12" db="UniProtKB">
        <authorList>
            <consortium name="EnsemblPlants"/>
        </authorList>
    </citation>
    <scope>IDENTIFICATION</scope>
</reference>
<name>A9TA34_PHYPA</name>
<feature type="transmembrane region" description="Helical" evidence="1">
    <location>
        <begin position="145"/>
        <end position="166"/>
    </location>
</feature>
<keyword evidence="1" id="KW-1133">Transmembrane helix</keyword>
<reference evidence="2 4" key="2">
    <citation type="journal article" date="2018" name="Plant J.">
        <title>The Physcomitrella patens chromosome-scale assembly reveals moss genome structure and evolution.</title>
        <authorList>
            <person name="Lang D."/>
            <person name="Ullrich K.K."/>
            <person name="Murat F."/>
            <person name="Fuchs J."/>
            <person name="Jenkins J."/>
            <person name="Haas F.B."/>
            <person name="Piednoel M."/>
            <person name="Gundlach H."/>
            <person name="Van Bel M."/>
            <person name="Meyberg R."/>
            <person name="Vives C."/>
            <person name="Morata J."/>
            <person name="Symeonidi A."/>
            <person name="Hiss M."/>
            <person name="Muchero W."/>
            <person name="Kamisugi Y."/>
            <person name="Saleh O."/>
            <person name="Blanc G."/>
            <person name="Decker E.L."/>
            <person name="van Gessel N."/>
            <person name="Grimwood J."/>
            <person name="Hayes R.D."/>
            <person name="Graham S.W."/>
            <person name="Gunter L.E."/>
            <person name="McDaniel S.F."/>
            <person name="Hoernstein S.N.W."/>
            <person name="Larsson A."/>
            <person name="Li F.W."/>
            <person name="Perroud P.F."/>
            <person name="Phillips J."/>
            <person name="Ranjan P."/>
            <person name="Rokshar D.S."/>
            <person name="Rothfels C.J."/>
            <person name="Schneider L."/>
            <person name="Shu S."/>
            <person name="Stevenson D.W."/>
            <person name="Thummler F."/>
            <person name="Tillich M."/>
            <person name="Villarreal Aguilar J.C."/>
            <person name="Widiez T."/>
            <person name="Wong G.K."/>
            <person name="Wymore A."/>
            <person name="Zhang Y."/>
            <person name="Zimmer A.D."/>
            <person name="Quatrano R.S."/>
            <person name="Mayer K.F.X."/>
            <person name="Goodstein D."/>
            <person name="Casacuberta J.M."/>
            <person name="Vandepoele K."/>
            <person name="Reski R."/>
            <person name="Cuming A.C."/>
            <person name="Tuskan G.A."/>
            <person name="Maumus F."/>
            <person name="Salse J."/>
            <person name="Schmutz J."/>
            <person name="Rensing S.A."/>
        </authorList>
    </citation>
    <scope>NUCLEOTIDE SEQUENCE [LARGE SCALE GENOMIC DNA]</scope>
    <source>
        <strain evidence="3 4">cv. Gransden 2004</strain>
    </source>
</reference>
<keyword evidence="1" id="KW-0472">Membrane</keyword>
<dbReference type="RefSeq" id="XP_024357136.1">
    <property type="nucleotide sequence ID" value="XM_024501368.2"/>
</dbReference>
<dbReference type="GO" id="GO:0009535">
    <property type="term" value="C:chloroplast thylakoid membrane"/>
    <property type="evidence" value="ECO:0007669"/>
    <property type="project" value="InterPro"/>
</dbReference>
<dbReference type="GO" id="GO:0009773">
    <property type="term" value="P:photosynthetic electron transport in photosystem I"/>
    <property type="evidence" value="ECO:0007669"/>
    <property type="project" value="InterPro"/>
</dbReference>
<protein>
    <submittedName>
        <fullName evidence="2 3">Uncharacterized protein</fullName>
    </submittedName>
</protein>
<evidence type="ECO:0000313" key="3">
    <source>
        <dbReference type="EnsemblPlants" id="Pp3c20_10740V3.1"/>
    </source>
</evidence>
<gene>
    <name evidence="3" type="primary">LOC112273040</name>
    <name evidence="2" type="ORF">PHYPA_025004</name>
</gene>
<reference evidence="2 4" key="1">
    <citation type="journal article" date="2008" name="Science">
        <title>The Physcomitrella genome reveals evolutionary insights into the conquest of land by plants.</title>
        <authorList>
            <person name="Rensing S."/>
            <person name="Lang D."/>
            <person name="Zimmer A."/>
            <person name="Terry A."/>
            <person name="Salamov A."/>
            <person name="Shapiro H."/>
            <person name="Nishiyama T."/>
            <person name="Perroud P.-F."/>
            <person name="Lindquist E."/>
            <person name="Kamisugi Y."/>
            <person name="Tanahashi T."/>
            <person name="Sakakibara K."/>
            <person name="Fujita T."/>
            <person name="Oishi K."/>
            <person name="Shin-I T."/>
            <person name="Kuroki Y."/>
            <person name="Toyoda A."/>
            <person name="Suzuki Y."/>
            <person name="Hashimoto A."/>
            <person name="Yamaguchi K."/>
            <person name="Sugano A."/>
            <person name="Kohara Y."/>
            <person name="Fujiyama A."/>
            <person name="Anterola A."/>
            <person name="Aoki S."/>
            <person name="Ashton N."/>
            <person name="Barbazuk W.B."/>
            <person name="Barker E."/>
            <person name="Bennetzen J."/>
            <person name="Bezanilla M."/>
            <person name="Blankenship R."/>
            <person name="Cho S.H."/>
            <person name="Dutcher S."/>
            <person name="Estelle M."/>
            <person name="Fawcett J.A."/>
            <person name="Gundlach H."/>
            <person name="Hanada K."/>
            <person name="Heyl A."/>
            <person name="Hicks K.A."/>
            <person name="Hugh J."/>
            <person name="Lohr M."/>
            <person name="Mayer K."/>
            <person name="Melkozernov A."/>
            <person name="Murata T."/>
            <person name="Nelson D."/>
            <person name="Pils B."/>
            <person name="Prigge M."/>
            <person name="Reiss B."/>
            <person name="Renner T."/>
            <person name="Rombauts S."/>
            <person name="Rushton P."/>
            <person name="Sanderfoot A."/>
            <person name="Schween G."/>
            <person name="Shiu S.-H."/>
            <person name="Stueber K."/>
            <person name="Theodoulou F.L."/>
            <person name="Tu H."/>
            <person name="Van de Peer Y."/>
            <person name="Verrier P.J."/>
            <person name="Waters E."/>
            <person name="Wood A."/>
            <person name="Yang L."/>
            <person name="Cove D."/>
            <person name="Cuming A."/>
            <person name="Hasebe M."/>
            <person name="Lucas S."/>
            <person name="Mishler D.B."/>
            <person name="Reski R."/>
            <person name="Grigoriev I."/>
            <person name="Quatrano R.S."/>
            <person name="Boore J.L."/>
        </authorList>
    </citation>
    <scope>NUCLEOTIDE SEQUENCE [LARGE SCALE GENOMIC DNA]</scope>
    <source>
        <strain evidence="3 4">cv. Gransden 2004</strain>
    </source>
</reference>